<dbReference type="Gene3D" id="3.20.20.10">
    <property type="entry name" value="Alanine racemase"/>
    <property type="match status" value="1"/>
</dbReference>
<dbReference type="SUPFAM" id="SSF51419">
    <property type="entry name" value="PLP-binding barrel"/>
    <property type="match status" value="1"/>
</dbReference>
<evidence type="ECO:0000313" key="9">
    <source>
        <dbReference type="EMBL" id="PQJ30414.1"/>
    </source>
</evidence>
<dbReference type="InterPro" id="IPR009006">
    <property type="entry name" value="Ala_racemase/Decarboxylase_C"/>
</dbReference>
<evidence type="ECO:0000256" key="6">
    <source>
        <dbReference type="PIRSR" id="PIRSR600821-50"/>
    </source>
</evidence>
<evidence type="ECO:0000256" key="3">
    <source>
        <dbReference type="ARBA" id="ARBA00022898"/>
    </source>
</evidence>
<dbReference type="GO" id="GO:0030632">
    <property type="term" value="P:D-alanine biosynthetic process"/>
    <property type="evidence" value="ECO:0007669"/>
    <property type="project" value="UniProtKB-UniRule"/>
</dbReference>
<dbReference type="GO" id="GO:0008784">
    <property type="term" value="F:alanine racemase activity"/>
    <property type="evidence" value="ECO:0007669"/>
    <property type="project" value="UniProtKB-UniRule"/>
</dbReference>
<keyword evidence="4 5" id="KW-0413">Isomerase</keyword>
<dbReference type="Proteomes" id="UP000239907">
    <property type="component" value="Unassembled WGS sequence"/>
</dbReference>
<protein>
    <recommendedName>
        <fullName evidence="5">Alanine racemase</fullName>
        <ecNumber evidence="5">5.1.1.1</ecNumber>
    </recommendedName>
</protein>
<dbReference type="EC" id="5.1.1.1" evidence="5"/>
<dbReference type="InterPro" id="IPR001608">
    <property type="entry name" value="Ala_racemase_N"/>
</dbReference>
<dbReference type="Gene3D" id="2.40.37.10">
    <property type="entry name" value="Lyase, Ornithine Decarboxylase, Chain A, domain 1"/>
    <property type="match status" value="1"/>
</dbReference>
<dbReference type="InterPro" id="IPR011079">
    <property type="entry name" value="Ala_racemase_C"/>
</dbReference>
<gene>
    <name evidence="9" type="ORF">BSZ32_17510</name>
</gene>
<feature type="active site" description="Proton acceptor; specific for L-alanine" evidence="5">
    <location>
        <position position="253"/>
    </location>
</feature>
<evidence type="ECO:0000256" key="1">
    <source>
        <dbReference type="ARBA" id="ARBA00000316"/>
    </source>
</evidence>
<comment type="pathway">
    <text evidence="5">Amino-acid biosynthesis; D-alanine biosynthesis; D-alanine from L-alanine: step 1/1.</text>
</comment>
<organism evidence="9 10">
    <name type="scientific">Rubritalea profundi</name>
    <dbReference type="NCBI Taxonomy" id="1658618"/>
    <lineage>
        <taxon>Bacteria</taxon>
        <taxon>Pseudomonadati</taxon>
        <taxon>Verrucomicrobiota</taxon>
        <taxon>Verrucomicrobiia</taxon>
        <taxon>Verrucomicrobiales</taxon>
        <taxon>Rubritaleaceae</taxon>
        <taxon>Rubritalea</taxon>
    </lineage>
</organism>
<dbReference type="Pfam" id="PF00842">
    <property type="entry name" value="Ala_racemase_C"/>
    <property type="match status" value="1"/>
</dbReference>
<reference evidence="9 10" key="1">
    <citation type="submission" date="2016-12" db="EMBL/GenBank/DDBJ databases">
        <title>Study of bacterial adaptation to deep sea.</title>
        <authorList>
            <person name="Song J."/>
            <person name="Yoshizawa S."/>
            <person name="Kogure K."/>
        </authorList>
    </citation>
    <scope>NUCLEOTIDE SEQUENCE [LARGE SCALE GENOMIC DNA]</scope>
    <source>
        <strain evidence="9 10">SAORIC-165</strain>
    </source>
</reference>
<dbReference type="CDD" id="cd00430">
    <property type="entry name" value="PLPDE_III_AR"/>
    <property type="match status" value="1"/>
</dbReference>
<dbReference type="PANTHER" id="PTHR30511:SF0">
    <property type="entry name" value="ALANINE RACEMASE, CATABOLIC-RELATED"/>
    <property type="match status" value="1"/>
</dbReference>
<dbReference type="OrthoDB" id="9813814at2"/>
<dbReference type="PANTHER" id="PTHR30511">
    <property type="entry name" value="ALANINE RACEMASE"/>
    <property type="match status" value="1"/>
</dbReference>
<feature type="modified residue" description="N6-(pyridoxal phosphate)lysine" evidence="5 6">
    <location>
        <position position="35"/>
    </location>
</feature>
<dbReference type="PRINTS" id="PR00992">
    <property type="entry name" value="ALARACEMASE"/>
</dbReference>
<feature type="binding site" evidence="5 7">
    <location>
        <position position="132"/>
    </location>
    <ligand>
        <name>substrate</name>
    </ligand>
</feature>
<dbReference type="FunFam" id="3.20.20.10:FF:000002">
    <property type="entry name" value="Alanine racemase"/>
    <property type="match status" value="1"/>
</dbReference>
<dbReference type="AlphaFoldDB" id="A0A2S7U7N8"/>
<sequence length="357" mass="38859">MSPPRAWAEISFSALKHNLDFIRSHSNQAVMAVLKAGAYGHGIEQIALALESENLAYFGVASVIEARKITQAGIQTPIYLLGPTFHEERAEVIENGWTPSISSLEEAEDFNRLASASKINVVHITLDTGMGRGGFLPAALDTAIDKITQLPNIKIEGIGSHLPSADEDRAFTLRQFATFEAAVKDKPFKYIHLSNSAGLLDYSSDSTNLVRPGLMLYGISPIASYQQMLQPVMTLKSRVSLIRTLPAGHGISYGRDAILKKDTRVATIGAGYGDGYPRAISNNGAEVFIRNQRCPVLGRVTMDQIMVDVSDLPLCESGDEVELFGSNILVSEIAEKAHTIAWEVLTGITPRVTRTYQ</sequence>
<evidence type="ECO:0000256" key="4">
    <source>
        <dbReference type="ARBA" id="ARBA00023235"/>
    </source>
</evidence>
<dbReference type="GO" id="GO:0030170">
    <property type="term" value="F:pyridoxal phosphate binding"/>
    <property type="evidence" value="ECO:0007669"/>
    <property type="project" value="UniProtKB-UniRule"/>
</dbReference>
<dbReference type="HAMAP" id="MF_01201">
    <property type="entry name" value="Ala_racemase"/>
    <property type="match status" value="1"/>
</dbReference>
<dbReference type="InterPro" id="IPR029066">
    <property type="entry name" value="PLP-binding_barrel"/>
</dbReference>
<feature type="domain" description="Alanine racemase C-terminal" evidence="8">
    <location>
        <begin position="232"/>
        <end position="357"/>
    </location>
</feature>
<dbReference type="SMART" id="SM01005">
    <property type="entry name" value="Ala_racemase_C"/>
    <property type="match status" value="1"/>
</dbReference>
<proteinExistence type="inferred from homology"/>
<keyword evidence="3 5" id="KW-0663">Pyridoxal phosphate</keyword>
<feature type="active site" description="Proton acceptor; specific for D-alanine" evidence="5">
    <location>
        <position position="35"/>
    </location>
</feature>
<evidence type="ECO:0000256" key="5">
    <source>
        <dbReference type="HAMAP-Rule" id="MF_01201"/>
    </source>
</evidence>
<comment type="caution">
    <text evidence="9">The sequence shown here is derived from an EMBL/GenBank/DDBJ whole genome shotgun (WGS) entry which is preliminary data.</text>
</comment>
<dbReference type="InterPro" id="IPR000821">
    <property type="entry name" value="Ala_racemase"/>
</dbReference>
<comment type="function">
    <text evidence="5">Catalyzes the interconversion of L-alanine and D-alanine. May also act on other amino acids.</text>
</comment>
<comment type="catalytic activity">
    <reaction evidence="1 5">
        <text>L-alanine = D-alanine</text>
        <dbReference type="Rhea" id="RHEA:20249"/>
        <dbReference type="ChEBI" id="CHEBI:57416"/>
        <dbReference type="ChEBI" id="CHEBI:57972"/>
        <dbReference type="EC" id="5.1.1.1"/>
    </reaction>
</comment>
<dbReference type="Pfam" id="PF01168">
    <property type="entry name" value="Ala_racemase_N"/>
    <property type="match status" value="1"/>
</dbReference>
<dbReference type="SUPFAM" id="SSF50621">
    <property type="entry name" value="Alanine racemase C-terminal domain-like"/>
    <property type="match status" value="1"/>
</dbReference>
<dbReference type="NCBIfam" id="TIGR00492">
    <property type="entry name" value="alr"/>
    <property type="match status" value="1"/>
</dbReference>
<name>A0A2S7U7N8_9BACT</name>
<accession>A0A2S7U7N8</accession>
<evidence type="ECO:0000256" key="7">
    <source>
        <dbReference type="PIRSR" id="PIRSR600821-52"/>
    </source>
</evidence>
<evidence type="ECO:0000259" key="8">
    <source>
        <dbReference type="SMART" id="SM01005"/>
    </source>
</evidence>
<comment type="similarity">
    <text evidence="5">Belongs to the alanine racemase family.</text>
</comment>
<feature type="binding site" evidence="5 7">
    <location>
        <position position="302"/>
    </location>
    <ligand>
        <name>substrate</name>
    </ligand>
</feature>
<dbReference type="UniPathway" id="UPA00042">
    <property type="reaction ID" value="UER00497"/>
</dbReference>
<dbReference type="EMBL" id="MQWA01000001">
    <property type="protein sequence ID" value="PQJ30414.1"/>
    <property type="molecule type" value="Genomic_DNA"/>
</dbReference>
<evidence type="ECO:0000313" key="10">
    <source>
        <dbReference type="Proteomes" id="UP000239907"/>
    </source>
</evidence>
<evidence type="ECO:0000256" key="2">
    <source>
        <dbReference type="ARBA" id="ARBA00001933"/>
    </source>
</evidence>
<comment type="cofactor">
    <cofactor evidence="2 5 6">
        <name>pyridoxal 5'-phosphate</name>
        <dbReference type="ChEBI" id="CHEBI:597326"/>
    </cofactor>
</comment>
<dbReference type="GO" id="GO:0005829">
    <property type="term" value="C:cytosol"/>
    <property type="evidence" value="ECO:0007669"/>
    <property type="project" value="TreeGrafter"/>
</dbReference>
<keyword evidence="10" id="KW-1185">Reference proteome</keyword>